<evidence type="ECO:0000256" key="1">
    <source>
        <dbReference type="ARBA" id="ARBA00007734"/>
    </source>
</evidence>
<dbReference type="SMART" id="SM00257">
    <property type="entry name" value="LysM"/>
    <property type="match status" value="2"/>
</dbReference>
<dbReference type="SUPFAM" id="SSF54106">
    <property type="entry name" value="LysM domain"/>
    <property type="match status" value="2"/>
</dbReference>
<evidence type="ECO:0000313" key="4">
    <source>
        <dbReference type="Proteomes" id="UP000646484"/>
    </source>
</evidence>
<feature type="domain" description="LysM" evidence="2">
    <location>
        <begin position="396"/>
        <end position="439"/>
    </location>
</feature>
<dbReference type="InterPro" id="IPR008258">
    <property type="entry name" value="Transglycosylase_SLT_dom_1"/>
</dbReference>
<dbReference type="CDD" id="cd00118">
    <property type="entry name" value="LysM"/>
    <property type="match status" value="2"/>
</dbReference>
<name>A0ABR7D6U5_9BACT</name>
<evidence type="ECO:0000259" key="2">
    <source>
        <dbReference type="PROSITE" id="PS51782"/>
    </source>
</evidence>
<dbReference type="PROSITE" id="PS00922">
    <property type="entry name" value="TRANSGLYCOSYLASE"/>
    <property type="match status" value="1"/>
</dbReference>
<protein>
    <submittedName>
        <fullName evidence="3">LysM peptidoglycan-binding domain-containing protein</fullName>
    </submittedName>
</protein>
<dbReference type="Pfam" id="PF01476">
    <property type="entry name" value="LysM"/>
    <property type="match status" value="2"/>
</dbReference>
<sequence length="526" mass="60524">MRCLFLWVCAILCCNTVFGESDRDSLKVRLEPPSRLKLSAPVLLVDSIPGAFIERLDDLYGKWYVTRLEEGNYVDSVYLMGYESGPAVPDSVYLNRLDALNSAIKLSYNDIVRNYIELYTVRRRAQVGAMLGLSSYYFPIFEEVLDREGLPQELKYLPVIESALNPRAFSRAGACGLWQFMYGTGKMYKLEINSFIDERRDPVKSTEAAVCFLKDLYKIYEDWILVIAAYNCGPGNVNKAIRRSGSKKNYWDIYFHLPRETRGYVPAFIAAMYTFNYHKEHNIFPLENELPTMCDTIMISDALHFEQMAKLMDVSVEQIRDLNPQYRSDIVPAGFGKSYSLRMPYNHVANFIDKQDTIFAYNRNSYFNDSDRTADPKSRFKKYAHAHAAPSNKAKLIYTVKSGDVIGKIAERFNVRLSDLKYWNGMTKDRINIGQKLTVYVPKDKVAHYQSKVNTRYAGVAANSEVETQSLAEGEFFYYTIRRGDNLWSIAKKYPGVSNRDIMKWNGLSEKMVKNLKPGQKLKIKI</sequence>
<organism evidence="3 4">
    <name type="scientific">Butyricimonas hominis</name>
    <dbReference type="NCBI Taxonomy" id="2763032"/>
    <lineage>
        <taxon>Bacteria</taxon>
        <taxon>Pseudomonadati</taxon>
        <taxon>Bacteroidota</taxon>
        <taxon>Bacteroidia</taxon>
        <taxon>Bacteroidales</taxon>
        <taxon>Odoribacteraceae</taxon>
        <taxon>Butyricimonas</taxon>
    </lineage>
</organism>
<dbReference type="InterPro" id="IPR018392">
    <property type="entry name" value="LysM"/>
</dbReference>
<gene>
    <name evidence="3" type="ORF">H8S64_20530</name>
</gene>
<dbReference type="RefSeq" id="WP_186978528.1">
    <property type="nucleotide sequence ID" value="NZ_JACOOH010000011.1"/>
</dbReference>
<comment type="similarity">
    <text evidence="1">Belongs to the transglycosylase Slt family.</text>
</comment>
<dbReference type="PANTHER" id="PTHR33734">
    <property type="entry name" value="LYSM DOMAIN-CONTAINING GPI-ANCHORED PROTEIN 2"/>
    <property type="match status" value="1"/>
</dbReference>
<reference evidence="3 4" key="1">
    <citation type="submission" date="2020-08" db="EMBL/GenBank/DDBJ databases">
        <title>Genome public.</title>
        <authorList>
            <person name="Liu C."/>
            <person name="Sun Q."/>
        </authorList>
    </citation>
    <scope>NUCLEOTIDE SEQUENCE [LARGE SCALE GENOMIC DNA]</scope>
    <source>
        <strain evidence="3 4">NSJ-56</strain>
    </source>
</reference>
<dbReference type="PANTHER" id="PTHR33734:SF22">
    <property type="entry name" value="MEMBRANE-BOUND LYTIC MUREIN TRANSGLYCOSYLASE D"/>
    <property type="match status" value="1"/>
</dbReference>
<feature type="domain" description="LysM" evidence="2">
    <location>
        <begin position="477"/>
        <end position="524"/>
    </location>
</feature>
<accession>A0ABR7D6U5</accession>
<dbReference type="InterPro" id="IPR036779">
    <property type="entry name" value="LysM_dom_sf"/>
</dbReference>
<dbReference type="Pfam" id="PF01464">
    <property type="entry name" value="SLT"/>
    <property type="match status" value="1"/>
</dbReference>
<proteinExistence type="inferred from homology"/>
<dbReference type="Gene3D" id="1.10.530.10">
    <property type="match status" value="1"/>
</dbReference>
<comment type="caution">
    <text evidence="3">The sequence shown here is derived from an EMBL/GenBank/DDBJ whole genome shotgun (WGS) entry which is preliminary data.</text>
</comment>
<evidence type="ECO:0000313" key="3">
    <source>
        <dbReference type="EMBL" id="MBC5623487.1"/>
    </source>
</evidence>
<keyword evidence="4" id="KW-1185">Reference proteome</keyword>
<dbReference type="Gene3D" id="3.10.350.10">
    <property type="entry name" value="LysM domain"/>
    <property type="match status" value="2"/>
</dbReference>
<dbReference type="InterPro" id="IPR023346">
    <property type="entry name" value="Lysozyme-like_dom_sf"/>
</dbReference>
<dbReference type="Proteomes" id="UP000646484">
    <property type="component" value="Unassembled WGS sequence"/>
</dbReference>
<dbReference type="EMBL" id="JACOOH010000011">
    <property type="protein sequence ID" value="MBC5623487.1"/>
    <property type="molecule type" value="Genomic_DNA"/>
</dbReference>
<dbReference type="PROSITE" id="PS51782">
    <property type="entry name" value="LYSM"/>
    <property type="match status" value="2"/>
</dbReference>
<dbReference type="CDD" id="cd16894">
    <property type="entry name" value="MltD-like"/>
    <property type="match status" value="1"/>
</dbReference>
<dbReference type="InterPro" id="IPR000189">
    <property type="entry name" value="Transglyc_AS"/>
</dbReference>
<dbReference type="SUPFAM" id="SSF53955">
    <property type="entry name" value="Lysozyme-like"/>
    <property type="match status" value="1"/>
</dbReference>